<dbReference type="PROSITE" id="PS00935">
    <property type="entry name" value="GLYOXALASE_I_2"/>
    <property type="match status" value="2"/>
</dbReference>
<evidence type="ECO:0000256" key="6">
    <source>
        <dbReference type="ARBA" id="ARBA00022833"/>
    </source>
</evidence>
<dbReference type="EC" id="4.4.1.5" evidence="4 8"/>
<dbReference type="RefSeq" id="XP_020045281.1">
    <property type="nucleotide sequence ID" value="XM_020193848.1"/>
</dbReference>
<reference evidence="11" key="1">
    <citation type="submission" date="2016-05" db="EMBL/GenBank/DDBJ databases">
        <title>Comparative genomics of biotechnologically important yeasts.</title>
        <authorList>
            <consortium name="DOE Joint Genome Institute"/>
            <person name="Riley R."/>
            <person name="Haridas S."/>
            <person name="Wolfe K.H."/>
            <person name="Lopes M.R."/>
            <person name="Hittinger C.T."/>
            <person name="Goker M."/>
            <person name="Salamov A."/>
            <person name="Wisecaver J."/>
            <person name="Long T.M."/>
            <person name="Aerts A.L."/>
            <person name="Barry K."/>
            <person name="Choi C."/>
            <person name="Clum A."/>
            <person name="Coughlan A.Y."/>
            <person name="Deshpande S."/>
            <person name="Douglass A.P."/>
            <person name="Hanson S.J."/>
            <person name="Klenk H.-P."/>
            <person name="Labutti K."/>
            <person name="Lapidus A."/>
            <person name="Lindquist E."/>
            <person name="Lipzen A."/>
            <person name="Meier-Kolthoff J.P."/>
            <person name="Ohm R.A."/>
            <person name="Otillar R.P."/>
            <person name="Pangilinan J."/>
            <person name="Peng Y."/>
            <person name="Rokas A."/>
            <person name="Rosa C.A."/>
            <person name="Scheuner C."/>
            <person name="Sibirny A.A."/>
            <person name="Slot J.C."/>
            <person name="Stielow J.B."/>
            <person name="Sun H."/>
            <person name="Kurtzman C.P."/>
            <person name="Blackwell M."/>
            <person name="Grigoriev I.V."/>
            <person name="Jeffries T.W."/>
        </authorList>
    </citation>
    <scope>NUCLEOTIDE SEQUENCE [LARGE SCALE GENOMIC DNA]</scope>
    <source>
        <strain evidence="11">DSM 1968</strain>
    </source>
</reference>
<organism evidence="10 11">
    <name type="scientific">Ascoidea rubescens DSM 1968</name>
    <dbReference type="NCBI Taxonomy" id="1344418"/>
    <lineage>
        <taxon>Eukaryota</taxon>
        <taxon>Fungi</taxon>
        <taxon>Dikarya</taxon>
        <taxon>Ascomycota</taxon>
        <taxon>Saccharomycotina</taxon>
        <taxon>Saccharomycetes</taxon>
        <taxon>Ascoideaceae</taxon>
        <taxon>Ascoidea</taxon>
    </lineage>
</organism>
<evidence type="ECO:0000256" key="2">
    <source>
        <dbReference type="ARBA" id="ARBA00005008"/>
    </source>
</evidence>
<dbReference type="GeneID" id="30967484"/>
<dbReference type="STRING" id="1344418.A0A1D2VBA0"/>
<protein>
    <recommendedName>
        <fullName evidence="4 8">Lactoylglutathione lyase</fullName>
        <ecNumber evidence="4 8">4.4.1.5</ecNumber>
    </recommendedName>
    <alternativeName>
        <fullName evidence="8">Glyoxalase I</fullName>
    </alternativeName>
</protein>
<gene>
    <name evidence="10" type="ORF">ASCRUDRAFT_77399</name>
</gene>
<evidence type="ECO:0000256" key="5">
    <source>
        <dbReference type="ARBA" id="ARBA00022723"/>
    </source>
</evidence>
<keyword evidence="7 8" id="KW-0456">Lyase</keyword>
<evidence type="ECO:0000256" key="3">
    <source>
        <dbReference type="ARBA" id="ARBA00010363"/>
    </source>
</evidence>
<dbReference type="GO" id="GO:0019243">
    <property type="term" value="P:methylglyoxal catabolic process to D-lactate via S-lactoyl-glutathione"/>
    <property type="evidence" value="ECO:0007669"/>
    <property type="project" value="EnsemblFungi"/>
</dbReference>
<dbReference type="GO" id="GO:0004462">
    <property type="term" value="F:lactoylglutathione lyase activity"/>
    <property type="evidence" value="ECO:0007669"/>
    <property type="project" value="UniProtKB-UniRule"/>
</dbReference>
<dbReference type="FunCoup" id="A0A1D2VBA0">
    <property type="interactions" value="214"/>
</dbReference>
<dbReference type="OrthoDB" id="16820at2759"/>
<dbReference type="GO" id="GO:0006749">
    <property type="term" value="P:glutathione metabolic process"/>
    <property type="evidence" value="ECO:0007669"/>
    <property type="project" value="EnsemblFungi"/>
</dbReference>
<feature type="domain" description="VOC" evidence="9">
    <location>
        <begin position="182"/>
        <end position="329"/>
    </location>
</feature>
<evidence type="ECO:0000256" key="1">
    <source>
        <dbReference type="ARBA" id="ARBA00001947"/>
    </source>
</evidence>
<sequence>MPVTFDDSFALNHTCLRIKDPSVSLPFYRDTFGLDLVSTFPFPEKSFTLYMLAFNRPALKAYNQNWAKKDGVLELTHNHGTELDPNYSLNNGNVEPHRGFGHICFSVNDLVKTCSYLQQFPNKYKFKKTLSDGNQRDIAFLLDPDGYWIELIQNYKVSPFDQLSTNLTPSAPIELDISSNYLFNHTMIRVKDPKASLHFYQNVLGFKLLSTKSFESAKFTLYFLGYHHSKDTPLPLTKDLQSSRQSILELTHNWGTESDPNFKGYHNGNDPPQGYGHIGISMDDPQSYCRQLSETFPNLTWSLQYNKGFIKNIAFIKDPDNYSIEIFPNTLFESHL</sequence>
<dbReference type="CDD" id="cd07233">
    <property type="entry name" value="GlxI_Zn"/>
    <property type="match status" value="2"/>
</dbReference>
<comment type="function">
    <text evidence="8">Catalyzes the conversion of hemimercaptal, formed from methylglyoxal and glutathione, to S-lactoylglutathione.</text>
</comment>
<dbReference type="InterPro" id="IPR018146">
    <property type="entry name" value="Glyoxalase_1_CS"/>
</dbReference>
<feature type="domain" description="VOC" evidence="9">
    <location>
        <begin position="10"/>
        <end position="154"/>
    </location>
</feature>
<dbReference type="InterPro" id="IPR029068">
    <property type="entry name" value="Glyas_Bleomycin-R_OHBP_Dase"/>
</dbReference>
<dbReference type="Proteomes" id="UP000095038">
    <property type="component" value="Unassembled WGS sequence"/>
</dbReference>
<keyword evidence="6 8" id="KW-0862">Zinc</keyword>
<dbReference type="PROSITE" id="PS51819">
    <property type="entry name" value="VOC"/>
    <property type="match status" value="2"/>
</dbReference>
<evidence type="ECO:0000256" key="4">
    <source>
        <dbReference type="ARBA" id="ARBA00012081"/>
    </source>
</evidence>
<evidence type="ECO:0000313" key="11">
    <source>
        <dbReference type="Proteomes" id="UP000095038"/>
    </source>
</evidence>
<comment type="catalytic activity">
    <reaction evidence="8">
        <text>(R)-S-lactoylglutathione = methylglyoxal + glutathione</text>
        <dbReference type="Rhea" id="RHEA:19069"/>
        <dbReference type="ChEBI" id="CHEBI:17158"/>
        <dbReference type="ChEBI" id="CHEBI:57474"/>
        <dbReference type="ChEBI" id="CHEBI:57925"/>
        <dbReference type="EC" id="4.4.1.5"/>
    </reaction>
</comment>
<name>A0A1D2VBA0_9ASCO</name>
<dbReference type="InterPro" id="IPR004360">
    <property type="entry name" value="Glyas_Fos-R_dOase_dom"/>
</dbReference>
<dbReference type="InterPro" id="IPR037523">
    <property type="entry name" value="VOC_core"/>
</dbReference>
<keyword evidence="11" id="KW-1185">Reference proteome</keyword>
<dbReference type="InterPro" id="IPR004361">
    <property type="entry name" value="Glyoxalase_1"/>
</dbReference>
<dbReference type="UniPathway" id="UPA00619">
    <property type="reaction ID" value="UER00675"/>
</dbReference>
<dbReference type="InParanoid" id="A0A1D2VBA0"/>
<comment type="pathway">
    <text evidence="2 8">Secondary metabolite metabolism; methylglyoxal degradation; (R)-lactate from methylglyoxal: step 1/2.</text>
</comment>
<evidence type="ECO:0000256" key="8">
    <source>
        <dbReference type="RuleBase" id="RU361179"/>
    </source>
</evidence>
<proteinExistence type="inferred from homology"/>
<dbReference type="NCBIfam" id="TIGR00068">
    <property type="entry name" value="glyox_I"/>
    <property type="match status" value="2"/>
</dbReference>
<evidence type="ECO:0000313" key="10">
    <source>
        <dbReference type="EMBL" id="ODV58974.1"/>
    </source>
</evidence>
<dbReference type="EMBL" id="KV454488">
    <property type="protein sequence ID" value="ODV58974.1"/>
    <property type="molecule type" value="Genomic_DNA"/>
</dbReference>
<dbReference type="Gene3D" id="3.10.180.10">
    <property type="entry name" value="2,3-Dihydroxybiphenyl 1,2-Dioxygenase, domain 1"/>
    <property type="match status" value="2"/>
</dbReference>
<comment type="similarity">
    <text evidence="3 8">Belongs to the glyoxalase I family.</text>
</comment>
<dbReference type="Pfam" id="PF00903">
    <property type="entry name" value="Glyoxalase"/>
    <property type="match status" value="2"/>
</dbReference>
<dbReference type="PANTHER" id="PTHR10374">
    <property type="entry name" value="LACTOYLGLUTATHIONE LYASE GLYOXALASE I"/>
    <property type="match status" value="1"/>
</dbReference>
<comment type="cofactor">
    <cofactor evidence="1 8">
        <name>Zn(2+)</name>
        <dbReference type="ChEBI" id="CHEBI:29105"/>
    </cofactor>
</comment>
<dbReference type="AlphaFoldDB" id="A0A1D2VBA0"/>
<dbReference type="SUPFAM" id="SSF54593">
    <property type="entry name" value="Glyoxalase/Bleomycin resistance protein/Dihydroxybiphenyl dioxygenase"/>
    <property type="match status" value="2"/>
</dbReference>
<keyword evidence="5 8" id="KW-0479">Metal-binding</keyword>
<evidence type="ECO:0000259" key="9">
    <source>
        <dbReference type="PROSITE" id="PS51819"/>
    </source>
</evidence>
<dbReference type="GO" id="GO:0046872">
    <property type="term" value="F:metal ion binding"/>
    <property type="evidence" value="ECO:0007669"/>
    <property type="project" value="UniProtKB-UniRule"/>
</dbReference>
<dbReference type="PROSITE" id="PS00934">
    <property type="entry name" value="GLYOXALASE_I_1"/>
    <property type="match status" value="2"/>
</dbReference>
<accession>A0A1D2VBA0</accession>
<evidence type="ECO:0000256" key="7">
    <source>
        <dbReference type="ARBA" id="ARBA00023239"/>
    </source>
</evidence>
<dbReference type="PANTHER" id="PTHR10374:SF30">
    <property type="entry name" value="LACTOYLGLUTATHIONE LYASE"/>
    <property type="match status" value="1"/>
</dbReference>